<dbReference type="EMBL" id="BTSY01000007">
    <property type="protein sequence ID" value="GMT36994.1"/>
    <property type="molecule type" value="Genomic_DNA"/>
</dbReference>
<keyword evidence="1" id="KW-0812">Transmembrane</keyword>
<evidence type="ECO:0000313" key="3">
    <source>
        <dbReference type="Proteomes" id="UP001432322"/>
    </source>
</evidence>
<keyword evidence="1" id="KW-1133">Transmembrane helix</keyword>
<name>A0AAV5WYP5_9BILA</name>
<keyword evidence="1" id="KW-0472">Membrane</keyword>
<gene>
    <name evidence="2" type="ORF">PFISCL1PPCAC_28291</name>
</gene>
<feature type="transmembrane region" description="Helical" evidence="1">
    <location>
        <begin position="34"/>
        <end position="53"/>
    </location>
</feature>
<organism evidence="2 3">
    <name type="scientific">Pristionchus fissidentatus</name>
    <dbReference type="NCBI Taxonomy" id="1538716"/>
    <lineage>
        <taxon>Eukaryota</taxon>
        <taxon>Metazoa</taxon>
        <taxon>Ecdysozoa</taxon>
        <taxon>Nematoda</taxon>
        <taxon>Chromadorea</taxon>
        <taxon>Rhabditida</taxon>
        <taxon>Rhabditina</taxon>
        <taxon>Diplogasteromorpha</taxon>
        <taxon>Diplogasteroidea</taxon>
        <taxon>Neodiplogasteridae</taxon>
        <taxon>Pristionchus</taxon>
    </lineage>
</organism>
<reference evidence="2" key="1">
    <citation type="submission" date="2023-10" db="EMBL/GenBank/DDBJ databases">
        <title>Genome assembly of Pristionchus species.</title>
        <authorList>
            <person name="Yoshida K."/>
            <person name="Sommer R.J."/>
        </authorList>
    </citation>
    <scope>NUCLEOTIDE SEQUENCE</scope>
    <source>
        <strain evidence="2">RS5133</strain>
    </source>
</reference>
<evidence type="ECO:0000313" key="2">
    <source>
        <dbReference type="EMBL" id="GMT36994.1"/>
    </source>
</evidence>
<keyword evidence="3" id="KW-1185">Reference proteome</keyword>
<accession>A0AAV5WYP5</accession>
<evidence type="ECO:0000256" key="1">
    <source>
        <dbReference type="SAM" id="Phobius"/>
    </source>
</evidence>
<proteinExistence type="predicted"/>
<dbReference type="Proteomes" id="UP001432322">
    <property type="component" value="Unassembled WGS sequence"/>
</dbReference>
<comment type="caution">
    <text evidence="2">The sequence shown here is derived from an EMBL/GenBank/DDBJ whole genome shotgun (WGS) entry which is preliminary data.</text>
</comment>
<dbReference type="AlphaFoldDB" id="A0AAV5WYP5"/>
<protein>
    <submittedName>
        <fullName evidence="2">Uncharacterized protein</fullName>
    </submittedName>
</protein>
<sequence length="101" mass="11308">MASRFHDLRAGFNGNNEWSDDSVTDPNANFDPTPLIVCLFIFIAGAIAMRLVFKCIYNSILFDDETPSITSMYSIASSVEKNESTAYYSNVGYQHAERIIP</sequence>